<dbReference type="PANTHER" id="PTHR22835">
    <property type="entry name" value="ZINC FINGER FYVE DOMAIN CONTAINING PROTEIN"/>
    <property type="match status" value="1"/>
</dbReference>
<protein>
    <submittedName>
        <fullName evidence="3">GDSL esterase/lipase</fullName>
    </submittedName>
</protein>
<sequence length="149" mass="16056">MAVVYAITVLILVAASSKSASGCFDSIISFGDSLADTGNLLLLRHPATRPHLAALPTANFLPPPHRKILRRPSPESLGLPFVEPYFAGEPAAEKGGRFSKGVNFAVAAATALENGFLEKRGIHNPFTNVSLETQLHWFKQFVATIPVLY</sequence>
<feature type="chain" id="PRO_5042281252" evidence="2">
    <location>
        <begin position="23"/>
        <end position="149"/>
    </location>
</feature>
<evidence type="ECO:0000256" key="2">
    <source>
        <dbReference type="SAM" id="SignalP"/>
    </source>
</evidence>
<evidence type="ECO:0000256" key="1">
    <source>
        <dbReference type="ARBA" id="ARBA00008668"/>
    </source>
</evidence>
<reference evidence="3" key="2">
    <citation type="journal article" date="2024" name="Plant">
        <title>Genomic evolution and insights into agronomic trait innovations of Sesamum species.</title>
        <authorList>
            <person name="Miao H."/>
            <person name="Wang L."/>
            <person name="Qu L."/>
            <person name="Liu H."/>
            <person name="Sun Y."/>
            <person name="Le M."/>
            <person name="Wang Q."/>
            <person name="Wei S."/>
            <person name="Zheng Y."/>
            <person name="Lin W."/>
            <person name="Duan Y."/>
            <person name="Cao H."/>
            <person name="Xiong S."/>
            <person name="Wang X."/>
            <person name="Wei L."/>
            <person name="Li C."/>
            <person name="Ma Q."/>
            <person name="Ju M."/>
            <person name="Zhao R."/>
            <person name="Li G."/>
            <person name="Mu C."/>
            <person name="Tian Q."/>
            <person name="Mei H."/>
            <person name="Zhang T."/>
            <person name="Gao T."/>
            <person name="Zhang H."/>
        </authorList>
    </citation>
    <scope>NUCLEOTIDE SEQUENCE</scope>
    <source>
        <strain evidence="3">K16</strain>
    </source>
</reference>
<dbReference type="Gene3D" id="3.40.50.1110">
    <property type="entry name" value="SGNH hydrolase"/>
    <property type="match status" value="1"/>
</dbReference>
<evidence type="ECO:0000313" key="3">
    <source>
        <dbReference type="EMBL" id="KAK4383290.1"/>
    </source>
</evidence>
<organism evidence="3 4">
    <name type="scientific">Sesamum angolense</name>
    <dbReference type="NCBI Taxonomy" id="2727404"/>
    <lineage>
        <taxon>Eukaryota</taxon>
        <taxon>Viridiplantae</taxon>
        <taxon>Streptophyta</taxon>
        <taxon>Embryophyta</taxon>
        <taxon>Tracheophyta</taxon>
        <taxon>Spermatophyta</taxon>
        <taxon>Magnoliopsida</taxon>
        <taxon>eudicotyledons</taxon>
        <taxon>Gunneridae</taxon>
        <taxon>Pentapetalae</taxon>
        <taxon>asterids</taxon>
        <taxon>lamiids</taxon>
        <taxon>Lamiales</taxon>
        <taxon>Pedaliaceae</taxon>
        <taxon>Sesamum</taxon>
    </lineage>
</organism>
<keyword evidence="4" id="KW-1185">Reference proteome</keyword>
<evidence type="ECO:0000313" key="4">
    <source>
        <dbReference type="Proteomes" id="UP001289374"/>
    </source>
</evidence>
<dbReference type="EMBL" id="JACGWL010000583">
    <property type="protein sequence ID" value="KAK4383290.1"/>
    <property type="molecule type" value="Genomic_DNA"/>
</dbReference>
<dbReference type="PANTHER" id="PTHR22835:SF683">
    <property type="entry name" value="OS05G0506800 PROTEIN"/>
    <property type="match status" value="1"/>
</dbReference>
<gene>
    <name evidence="3" type="ORF">Sango_2790900</name>
</gene>
<dbReference type="Proteomes" id="UP001289374">
    <property type="component" value="Unassembled WGS sequence"/>
</dbReference>
<feature type="signal peptide" evidence="2">
    <location>
        <begin position="1"/>
        <end position="22"/>
    </location>
</feature>
<accession>A0AAE1W0V9</accession>
<keyword evidence="2" id="KW-0732">Signal</keyword>
<name>A0AAE1W0V9_9LAMI</name>
<dbReference type="InterPro" id="IPR036514">
    <property type="entry name" value="SGNH_hydro_sf"/>
</dbReference>
<comment type="similarity">
    <text evidence="1">Belongs to the 'GDSL' lipolytic enzyme family.</text>
</comment>
<proteinExistence type="inferred from homology"/>
<reference evidence="3" key="1">
    <citation type="submission" date="2020-06" db="EMBL/GenBank/DDBJ databases">
        <authorList>
            <person name="Li T."/>
            <person name="Hu X."/>
            <person name="Zhang T."/>
            <person name="Song X."/>
            <person name="Zhang H."/>
            <person name="Dai N."/>
            <person name="Sheng W."/>
            <person name="Hou X."/>
            <person name="Wei L."/>
        </authorList>
    </citation>
    <scope>NUCLEOTIDE SEQUENCE</scope>
    <source>
        <strain evidence="3">K16</strain>
        <tissue evidence="3">Leaf</tissue>
    </source>
</reference>
<comment type="caution">
    <text evidence="3">The sequence shown here is derived from an EMBL/GenBank/DDBJ whole genome shotgun (WGS) entry which is preliminary data.</text>
</comment>
<dbReference type="AlphaFoldDB" id="A0AAE1W0V9"/>